<keyword evidence="1" id="KW-1133">Transmembrane helix</keyword>
<feature type="transmembrane region" description="Helical" evidence="1">
    <location>
        <begin position="83"/>
        <end position="105"/>
    </location>
</feature>
<evidence type="ECO:0000313" key="3">
    <source>
        <dbReference type="EMBL" id="SPD45071.1"/>
    </source>
</evidence>
<protein>
    <submittedName>
        <fullName evidence="3">Uncharacterized protein</fullName>
    </submittedName>
</protein>
<sequence>MSHQDSKMLANIGAKHIHTAGSDAFHLDTLMVDLLHTRLEGFAESQDEVSRVRALSKAIGIGALALGWAGNTATTLLKIPIPIYVTLGLLLVGVVATVIASISSAKSTVREWKTMETDVLRDVGKNMARWYETIRSVRRAYTRKQIRFAEDYFSAVAADARLRMAMFVGALEKVGLIPLLGTVVVTIAKSTGSDPYSLFLWYTAAAVAGIFYVFALRFIEIALALERFTVILRHAGEEDEKL</sequence>
<dbReference type="AlphaFoldDB" id="A0A375GZR2"/>
<organism evidence="3 4">
    <name type="scientific">Cupriavidus neocaledonicus</name>
    <dbReference type="NCBI Taxonomy" id="1040979"/>
    <lineage>
        <taxon>Bacteria</taxon>
        <taxon>Pseudomonadati</taxon>
        <taxon>Pseudomonadota</taxon>
        <taxon>Betaproteobacteria</taxon>
        <taxon>Burkholderiales</taxon>
        <taxon>Burkholderiaceae</taxon>
        <taxon>Cupriavidus</taxon>
    </lineage>
</organism>
<dbReference type="Proteomes" id="UP000256710">
    <property type="component" value="Unassembled WGS sequence"/>
</dbReference>
<evidence type="ECO:0000256" key="1">
    <source>
        <dbReference type="SAM" id="Phobius"/>
    </source>
</evidence>
<feature type="transmembrane region" description="Helical" evidence="1">
    <location>
        <begin position="164"/>
        <end position="187"/>
    </location>
</feature>
<accession>A0A375GZR2</accession>
<name>A0A375GZR2_9BURK</name>
<feature type="transmembrane region" description="Helical" evidence="1">
    <location>
        <begin position="58"/>
        <end position="77"/>
    </location>
</feature>
<gene>
    <name evidence="2" type="ORF">CBM2605_A10028</name>
    <name evidence="3" type="ORF">CBM2607_10008</name>
</gene>
<reference evidence="4 5" key="1">
    <citation type="submission" date="2018-01" db="EMBL/GenBank/DDBJ databases">
        <authorList>
            <person name="Clerissi C."/>
        </authorList>
    </citation>
    <scope>NUCLEOTIDE SEQUENCE [LARGE SCALE GENOMIC DNA]</scope>
    <source>
        <strain evidence="2">Cupriavidus taiwanensis STM 6082</strain>
        <strain evidence="3">Cupriavidus taiwanensis STM 6160</strain>
    </source>
</reference>
<keyword evidence="5" id="KW-1185">Reference proteome</keyword>
<proteinExistence type="predicted"/>
<dbReference type="EMBL" id="LT984806">
    <property type="protein sequence ID" value="SPD45071.1"/>
    <property type="molecule type" value="Genomic_DNA"/>
</dbReference>
<evidence type="ECO:0000313" key="5">
    <source>
        <dbReference type="Proteomes" id="UP000256710"/>
    </source>
</evidence>
<evidence type="ECO:0000313" key="2">
    <source>
        <dbReference type="EMBL" id="SOZ34144.1"/>
    </source>
</evidence>
<dbReference type="EMBL" id="OFTC01000001">
    <property type="protein sequence ID" value="SOZ34144.1"/>
    <property type="molecule type" value="Genomic_DNA"/>
</dbReference>
<keyword evidence="1" id="KW-0812">Transmembrane</keyword>
<keyword evidence="1" id="KW-0472">Membrane</keyword>
<feature type="transmembrane region" description="Helical" evidence="1">
    <location>
        <begin position="199"/>
        <end position="219"/>
    </location>
</feature>
<dbReference type="Proteomes" id="UP000255168">
    <property type="component" value="Chromosome I"/>
</dbReference>
<evidence type="ECO:0000313" key="4">
    <source>
        <dbReference type="Proteomes" id="UP000255168"/>
    </source>
</evidence>